<protein>
    <submittedName>
        <fullName evidence="1">Uncharacterized protein</fullName>
    </submittedName>
</protein>
<gene>
    <name evidence="1" type="ORF">E2C01_065569</name>
</gene>
<name>A0A5B7HMX0_PORTR</name>
<accession>A0A5B7HMX0</accession>
<keyword evidence="2" id="KW-1185">Reference proteome</keyword>
<evidence type="ECO:0000313" key="2">
    <source>
        <dbReference type="Proteomes" id="UP000324222"/>
    </source>
</evidence>
<sequence>MPGHVGCVLQCVTWNRWRLADFGRMQSHTRASGLYDVNPRRTSMTYNSLSCIIVLCDLACNKISRKTQTGSRGVAVLV</sequence>
<dbReference type="AlphaFoldDB" id="A0A5B7HMX0"/>
<evidence type="ECO:0000313" key="1">
    <source>
        <dbReference type="EMBL" id="MPC71296.1"/>
    </source>
</evidence>
<comment type="caution">
    <text evidence="1">The sequence shown here is derived from an EMBL/GenBank/DDBJ whole genome shotgun (WGS) entry which is preliminary data.</text>
</comment>
<proteinExistence type="predicted"/>
<reference evidence="1 2" key="1">
    <citation type="submission" date="2019-05" db="EMBL/GenBank/DDBJ databases">
        <title>Another draft genome of Portunus trituberculatus and its Hox gene families provides insights of decapod evolution.</title>
        <authorList>
            <person name="Jeong J.-H."/>
            <person name="Song I."/>
            <person name="Kim S."/>
            <person name="Choi T."/>
            <person name="Kim D."/>
            <person name="Ryu S."/>
            <person name="Kim W."/>
        </authorList>
    </citation>
    <scope>NUCLEOTIDE SEQUENCE [LARGE SCALE GENOMIC DNA]</scope>
    <source>
        <tissue evidence="1">Muscle</tissue>
    </source>
</reference>
<organism evidence="1 2">
    <name type="scientific">Portunus trituberculatus</name>
    <name type="common">Swimming crab</name>
    <name type="synonym">Neptunus trituberculatus</name>
    <dbReference type="NCBI Taxonomy" id="210409"/>
    <lineage>
        <taxon>Eukaryota</taxon>
        <taxon>Metazoa</taxon>
        <taxon>Ecdysozoa</taxon>
        <taxon>Arthropoda</taxon>
        <taxon>Crustacea</taxon>
        <taxon>Multicrustacea</taxon>
        <taxon>Malacostraca</taxon>
        <taxon>Eumalacostraca</taxon>
        <taxon>Eucarida</taxon>
        <taxon>Decapoda</taxon>
        <taxon>Pleocyemata</taxon>
        <taxon>Brachyura</taxon>
        <taxon>Eubrachyura</taxon>
        <taxon>Portunoidea</taxon>
        <taxon>Portunidae</taxon>
        <taxon>Portuninae</taxon>
        <taxon>Portunus</taxon>
    </lineage>
</organism>
<dbReference type="EMBL" id="VSRR010032649">
    <property type="protein sequence ID" value="MPC71296.1"/>
    <property type="molecule type" value="Genomic_DNA"/>
</dbReference>
<dbReference type="Proteomes" id="UP000324222">
    <property type="component" value="Unassembled WGS sequence"/>
</dbReference>